<dbReference type="Gene3D" id="3.20.20.140">
    <property type="entry name" value="Metal-dependent hydrolases"/>
    <property type="match status" value="1"/>
</dbReference>
<reference evidence="2 3" key="1">
    <citation type="submission" date="2024-07" db="EMBL/GenBank/DDBJ databases">
        <authorList>
            <person name="Ren Q."/>
        </authorList>
    </citation>
    <scope>NUCLEOTIDE SEQUENCE [LARGE SCALE GENOMIC DNA]</scope>
    <source>
        <strain evidence="2 3">REN37</strain>
    </source>
</reference>
<dbReference type="PANTHER" id="PTHR42924">
    <property type="entry name" value="EXONUCLEASE"/>
    <property type="match status" value="1"/>
</dbReference>
<dbReference type="Proteomes" id="UP001562065">
    <property type="component" value="Unassembled WGS sequence"/>
</dbReference>
<gene>
    <name evidence="2" type="ORF">AB5I84_08570</name>
</gene>
<dbReference type="InterPro" id="IPR052018">
    <property type="entry name" value="PHP_domain"/>
</dbReference>
<accession>A0ABV4AH85</accession>
<sequence>MTLRYDLHCHSLASDGALSPAALVARAAEQGVQLLALTDHDTLAGLPEARAAAQQHGVTLVPGIELSVDWQGRELHLVGLDMDPEHPAMRALVASQQQARETRARQIGARLDRAAGMALSYDKAAALAGTPAPGRPWFARMLVTEGKVRDEAHAFNRFLKQGQAAFVRTPWASLTEAVTVVREAGGVAAIAHPVRYGLTRRKLRQLLAEFCDAGGQALEVALPRMSPPQQQLMVECLRDFPLHASGGSDFHTPAQLWLELGRVPPFPPGVQPVWELFRTPLPAAAAVPPVTAAP</sequence>
<dbReference type="CDD" id="cd07438">
    <property type="entry name" value="PHP_HisPPase_AMP"/>
    <property type="match status" value="1"/>
</dbReference>
<dbReference type="Pfam" id="PF02811">
    <property type="entry name" value="PHP"/>
    <property type="match status" value="1"/>
</dbReference>
<dbReference type="RefSeq" id="WP_369455438.1">
    <property type="nucleotide sequence ID" value="NZ_JBGCUO010000001.1"/>
</dbReference>
<name>A0ABV4AH85_9GAMM</name>
<dbReference type="SMART" id="SM00481">
    <property type="entry name" value="POLIIIAc"/>
    <property type="match status" value="1"/>
</dbReference>
<dbReference type="InterPro" id="IPR003141">
    <property type="entry name" value="Pol/His_phosphatase_N"/>
</dbReference>
<evidence type="ECO:0000313" key="3">
    <source>
        <dbReference type="Proteomes" id="UP001562065"/>
    </source>
</evidence>
<dbReference type="SUPFAM" id="SSF89550">
    <property type="entry name" value="PHP domain-like"/>
    <property type="match status" value="1"/>
</dbReference>
<comment type="caution">
    <text evidence="2">The sequence shown here is derived from an EMBL/GenBank/DDBJ whole genome shotgun (WGS) entry which is preliminary data.</text>
</comment>
<evidence type="ECO:0000313" key="2">
    <source>
        <dbReference type="EMBL" id="MEY1662199.1"/>
    </source>
</evidence>
<protein>
    <submittedName>
        <fullName evidence="2">PHP domain-containing protein</fullName>
    </submittedName>
</protein>
<dbReference type="InterPro" id="IPR004013">
    <property type="entry name" value="PHP_dom"/>
</dbReference>
<organism evidence="2 3">
    <name type="scientific">Isoalcanivorax beigongshangi</name>
    <dbReference type="NCBI Taxonomy" id="3238810"/>
    <lineage>
        <taxon>Bacteria</taxon>
        <taxon>Pseudomonadati</taxon>
        <taxon>Pseudomonadota</taxon>
        <taxon>Gammaproteobacteria</taxon>
        <taxon>Oceanospirillales</taxon>
        <taxon>Alcanivoracaceae</taxon>
        <taxon>Isoalcanivorax</taxon>
    </lineage>
</organism>
<dbReference type="PANTHER" id="PTHR42924:SF3">
    <property type="entry name" value="POLYMERASE_HISTIDINOL PHOSPHATASE N-TERMINAL DOMAIN-CONTAINING PROTEIN"/>
    <property type="match status" value="1"/>
</dbReference>
<feature type="domain" description="Polymerase/histidinol phosphatase N-terminal" evidence="1">
    <location>
        <begin position="5"/>
        <end position="70"/>
    </location>
</feature>
<keyword evidence="3" id="KW-1185">Reference proteome</keyword>
<dbReference type="EMBL" id="JBGCUO010000001">
    <property type="protein sequence ID" value="MEY1662199.1"/>
    <property type="molecule type" value="Genomic_DNA"/>
</dbReference>
<dbReference type="Gene3D" id="1.10.150.650">
    <property type="match status" value="1"/>
</dbReference>
<dbReference type="InterPro" id="IPR016195">
    <property type="entry name" value="Pol/histidinol_Pase-like"/>
</dbReference>
<proteinExistence type="predicted"/>
<evidence type="ECO:0000259" key="1">
    <source>
        <dbReference type="SMART" id="SM00481"/>
    </source>
</evidence>